<keyword evidence="2" id="KW-1185">Reference proteome</keyword>
<reference evidence="1" key="2">
    <citation type="submission" date="2021-08" db="EMBL/GenBank/DDBJ databases">
        <authorList>
            <person name="Tani A."/>
            <person name="Ola A."/>
            <person name="Ogura Y."/>
            <person name="Katsura K."/>
            <person name="Hayashi T."/>
        </authorList>
    </citation>
    <scope>NUCLEOTIDE SEQUENCE</scope>
    <source>
        <strain evidence="1">DSM 23632</strain>
    </source>
</reference>
<dbReference type="Proteomes" id="UP001055057">
    <property type="component" value="Unassembled WGS sequence"/>
</dbReference>
<accession>A0ABQ4TVK4</accession>
<dbReference type="EMBL" id="BPRB01000049">
    <property type="protein sequence ID" value="GJE58743.1"/>
    <property type="molecule type" value="Genomic_DNA"/>
</dbReference>
<gene>
    <name evidence="1" type="ORF">MPOCJGCO_0826</name>
</gene>
<organism evidence="1 2">
    <name type="scientific">Methylobacterium trifolii</name>
    <dbReference type="NCBI Taxonomy" id="1003092"/>
    <lineage>
        <taxon>Bacteria</taxon>
        <taxon>Pseudomonadati</taxon>
        <taxon>Pseudomonadota</taxon>
        <taxon>Alphaproteobacteria</taxon>
        <taxon>Hyphomicrobiales</taxon>
        <taxon>Methylobacteriaceae</taxon>
        <taxon>Methylobacterium</taxon>
    </lineage>
</organism>
<dbReference type="RefSeq" id="WP_238181344.1">
    <property type="nucleotide sequence ID" value="NZ_BPRB01000049.1"/>
</dbReference>
<evidence type="ECO:0000313" key="2">
    <source>
        <dbReference type="Proteomes" id="UP001055057"/>
    </source>
</evidence>
<comment type="caution">
    <text evidence="1">The sequence shown here is derived from an EMBL/GenBank/DDBJ whole genome shotgun (WGS) entry which is preliminary data.</text>
</comment>
<protein>
    <submittedName>
        <fullName evidence="1">Uncharacterized protein</fullName>
    </submittedName>
</protein>
<sequence>MAFFIGIACPWLVVAVLDIMASGRRDSELAALGITPAARPETSSYLTPQLPY</sequence>
<name>A0ABQ4TVK4_9HYPH</name>
<proteinExistence type="predicted"/>
<reference evidence="1" key="1">
    <citation type="journal article" date="2021" name="Front. Microbiol.">
        <title>Comprehensive Comparative Genomics and Phenotyping of Methylobacterium Species.</title>
        <authorList>
            <person name="Alessa O."/>
            <person name="Ogura Y."/>
            <person name="Fujitani Y."/>
            <person name="Takami H."/>
            <person name="Hayashi T."/>
            <person name="Sahin N."/>
            <person name="Tani A."/>
        </authorList>
    </citation>
    <scope>NUCLEOTIDE SEQUENCE</scope>
    <source>
        <strain evidence="1">DSM 23632</strain>
    </source>
</reference>
<evidence type="ECO:0000313" key="1">
    <source>
        <dbReference type="EMBL" id="GJE58743.1"/>
    </source>
</evidence>